<keyword evidence="2" id="KW-0732">Signal</keyword>
<evidence type="ECO:0008006" key="9">
    <source>
        <dbReference type="Google" id="ProtNLM"/>
    </source>
</evidence>
<dbReference type="SUPFAM" id="SSF55816">
    <property type="entry name" value="5'-nucleotidase (syn. UDP-sugar hydrolase), C-terminal domain"/>
    <property type="match status" value="1"/>
</dbReference>
<dbReference type="PANTHER" id="PTHR11575:SF48">
    <property type="entry name" value="5'-NUCLEOTIDASE"/>
    <property type="match status" value="1"/>
</dbReference>
<dbReference type="InterPro" id="IPR008334">
    <property type="entry name" value="5'-Nucleotdase_C"/>
</dbReference>
<feature type="domain" description="5'-Nucleotidase C-terminal" evidence="6">
    <location>
        <begin position="405"/>
        <end position="563"/>
    </location>
</feature>
<sequence>MNFLYNFQNGDNSRKSIWRNHSTFKYRQSFRHTPLFHILLFFFVIILSSCVLKPAHSSETPPLPTSHLDPQNVTPHTTTIAPIQNPREAIQTINTEIPPLAKKPHKLRLIHFNDVYQVNQLRQEGGFANLKTMIKNLKAEAAAQEDFSALTIFSGDFLPASFSTIPLDAKTMLKFLDALEVDYATIGNHDIDVPKMPEMRDLLIQSNMKFITTNVLWKEENQTATVPTTYFGGSRFATVSVGSWRVGIIGVLTKSTLRESPRVSKEKRLRITDEISAVKNATKELYEKFKCDSVIVISHLSHREDVALARAVPGITVILGGHDHYPITVMEGGTQEGTLIHKSGMNGQLLAAIDLSFETAPRDHTSPRIFKEWKMLNSHFYPPDEDYLDMLNTFEKSMLDESPVIGKTLTMLDSLAENVRRKETSMGNLVCDVLRDRTRSDVCLIPGGSLRGNRILYPQTSVRESTILSEFPFHNHIVVVKLTASELFQVLEHGLTALDLKGSGRFPQVSGIKFRYDPHAPPFNRIVSLETDLGEEISRCSNSTEVTYTLAIPDFCLHGGDGYGSVLSDKPVLYEKRELISAMVIDWIKQKHCISPTLEGRIVEVRNEAQRRKHLKNEL</sequence>
<keyword evidence="4" id="KW-0812">Transmembrane</keyword>
<evidence type="ECO:0000259" key="6">
    <source>
        <dbReference type="Pfam" id="PF02872"/>
    </source>
</evidence>
<dbReference type="InterPro" id="IPR029052">
    <property type="entry name" value="Metallo-depent_PP-like"/>
</dbReference>
<dbReference type="PANTHER" id="PTHR11575">
    <property type="entry name" value="5'-NUCLEOTIDASE-RELATED"/>
    <property type="match status" value="1"/>
</dbReference>
<evidence type="ECO:0000259" key="5">
    <source>
        <dbReference type="Pfam" id="PF00149"/>
    </source>
</evidence>
<dbReference type="AlphaFoldDB" id="A0A6U0KV08"/>
<dbReference type="GO" id="GO:0016787">
    <property type="term" value="F:hydrolase activity"/>
    <property type="evidence" value="ECO:0007669"/>
    <property type="project" value="UniProtKB-KW"/>
</dbReference>
<dbReference type="InterPro" id="IPR006179">
    <property type="entry name" value="5_nucleotidase/apyrase"/>
</dbReference>
<evidence type="ECO:0000256" key="2">
    <source>
        <dbReference type="ARBA" id="ARBA00022729"/>
    </source>
</evidence>
<keyword evidence="3" id="KW-0378">Hydrolase</keyword>
<reference evidence="7" key="1">
    <citation type="submission" date="2021-01" db="EMBL/GenBank/DDBJ databases">
        <authorList>
            <person name="Corre E."/>
            <person name="Pelletier E."/>
            <person name="Niang G."/>
            <person name="Scheremetjew M."/>
            <person name="Finn R."/>
            <person name="Kale V."/>
            <person name="Holt S."/>
            <person name="Cochrane G."/>
            <person name="Meng A."/>
            <person name="Brown T."/>
            <person name="Cohen L."/>
        </authorList>
    </citation>
    <scope>NUCLEOTIDE SEQUENCE</scope>
    <source>
        <strain evidence="7">WS</strain>
    </source>
</reference>
<dbReference type="InterPro" id="IPR004843">
    <property type="entry name" value="Calcineurin-like_PHP"/>
</dbReference>
<evidence type="ECO:0000256" key="4">
    <source>
        <dbReference type="SAM" id="Phobius"/>
    </source>
</evidence>
<name>A0A6U0KV08_9EUKA</name>
<dbReference type="GO" id="GO:0009166">
    <property type="term" value="P:nucleotide catabolic process"/>
    <property type="evidence" value="ECO:0007669"/>
    <property type="project" value="InterPro"/>
</dbReference>
<dbReference type="InterPro" id="IPR036907">
    <property type="entry name" value="5'-Nucleotdase_C_sf"/>
</dbReference>
<dbReference type="Gene3D" id="3.60.21.10">
    <property type="match status" value="1"/>
</dbReference>
<evidence type="ECO:0000256" key="1">
    <source>
        <dbReference type="ARBA" id="ARBA00006654"/>
    </source>
</evidence>
<organism evidence="7">
    <name type="scientific">Percolomonas cosmopolitus</name>
    <dbReference type="NCBI Taxonomy" id="63605"/>
    <lineage>
        <taxon>Eukaryota</taxon>
        <taxon>Discoba</taxon>
        <taxon>Heterolobosea</taxon>
        <taxon>Tetramitia</taxon>
        <taxon>Eutetramitia</taxon>
        <taxon>Percolomonadidae</taxon>
        <taxon>Percolomonas</taxon>
    </lineage>
</organism>
<feature type="transmembrane region" description="Helical" evidence="4">
    <location>
        <begin position="35"/>
        <end position="55"/>
    </location>
</feature>
<dbReference type="SUPFAM" id="SSF56300">
    <property type="entry name" value="Metallo-dependent phosphatases"/>
    <property type="match status" value="1"/>
</dbReference>
<proteinExistence type="inferred from homology"/>
<keyword evidence="4" id="KW-1133">Transmembrane helix</keyword>
<dbReference type="Gene3D" id="3.90.780.10">
    <property type="entry name" value="5'-Nucleotidase, C-terminal domain"/>
    <property type="match status" value="1"/>
</dbReference>
<evidence type="ECO:0000313" key="8">
    <source>
        <dbReference type="EMBL" id="CAD9082056.1"/>
    </source>
</evidence>
<comment type="similarity">
    <text evidence="1 3">Belongs to the 5'-nucleotidase family.</text>
</comment>
<dbReference type="EMBL" id="HBGD01006384">
    <property type="protein sequence ID" value="CAD9082056.1"/>
    <property type="molecule type" value="Transcribed_RNA"/>
</dbReference>
<keyword evidence="3" id="KW-0547">Nucleotide-binding</keyword>
<protein>
    <recommendedName>
        <fullName evidence="9">5'-nucleotidase</fullName>
    </recommendedName>
</protein>
<evidence type="ECO:0000313" key="7">
    <source>
        <dbReference type="EMBL" id="CAD9082046.1"/>
    </source>
</evidence>
<gene>
    <name evidence="7" type="ORF">PCOS0759_LOCUS5286</name>
    <name evidence="8" type="ORF">PCOS0759_LOCUS5296</name>
</gene>
<dbReference type="GO" id="GO:0000166">
    <property type="term" value="F:nucleotide binding"/>
    <property type="evidence" value="ECO:0007669"/>
    <property type="project" value="UniProtKB-KW"/>
</dbReference>
<dbReference type="EMBL" id="HBGD01006373">
    <property type="protein sequence ID" value="CAD9082046.1"/>
    <property type="molecule type" value="Transcribed_RNA"/>
</dbReference>
<dbReference type="Pfam" id="PF02872">
    <property type="entry name" value="5_nucleotid_C"/>
    <property type="match status" value="1"/>
</dbReference>
<feature type="domain" description="Calcineurin-like phosphoesterase" evidence="5">
    <location>
        <begin position="107"/>
        <end position="326"/>
    </location>
</feature>
<dbReference type="PRINTS" id="PR01607">
    <property type="entry name" value="APYRASEFAMLY"/>
</dbReference>
<dbReference type="Pfam" id="PF00149">
    <property type="entry name" value="Metallophos"/>
    <property type="match status" value="1"/>
</dbReference>
<keyword evidence="4" id="KW-0472">Membrane</keyword>
<evidence type="ECO:0000256" key="3">
    <source>
        <dbReference type="RuleBase" id="RU362119"/>
    </source>
</evidence>
<accession>A0A6U0KV08</accession>